<dbReference type="InterPro" id="IPR050469">
    <property type="entry name" value="Diguanylate_Cyclase"/>
</dbReference>
<dbReference type="SMART" id="SM00267">
    <property type="entry name" value="GGDEF"/>
    <property type="match status" value="1"/>
</dbReference>
<dbReference type="PANTHER" id="PTHR45138">
    <property type="entry name" value="REGULATORY COMPONENTS OF SENSORY TRANSDUCTION SYSTEM"/>
    <property type="match status" value="1"/>
</dbReference>
<dbReference type="GO" id="GO:0052621">
    <property type="term" value="F:diguanylate cyclase activity"/>
    <property type="evidence" value="ECO:0007669"/>
    <property type="project" value="TreeGrafter"/>
</dbReference>
<feature type="domain" description="GGDEF" evidence="2">
    <location>
        <begin position="190"/>
        <end position="324"/>
    </location>
</feature>
<evidence type="ECO:0000259" key="1">
    <source>
        <dbReference type="PROSITE" id="PS50042"/>
    </source>
</evidence>
<dbReference type="InterPro" id="IPR000595">
    <property type="entry name" value="cNMP-bd_dom"/>
</dbReference>
<dbReference type="CDD" id="cd00038">
    <property type="entry name" value="CAP_ED"/>
    <property type="match status" value="1"/>
</dbReference>
<dbReference type="NCBIfam" id="TIGR00254">
    <property type="entry name" value="GGDEF"/>
    <property type="match status" value="1"/>
</dbReference>
<dbReference type="InterPro" id="IPR043128">
    <property type="entry name" value="Rev_trsase/Diguanyl_cyclase"/>
</dbReference>
<dbReference type="Pfam" id="PF00990">
    <property type="entry name" value="GGDEF"/>
    <property type="match status" value="1"/>
</dbReference>
<feature type="domain" description="Cyclic nucleotide-binding" evidence="1">
    <location>
        <begin position="29"/>
        <end position="138"/>
    </location>
</feature>
<dbReference type="AlphaFoldDB" id="A0A3B0WWF5"/>
<dbReference type="Gene3D" id="2.60.120.10">
    <property type="entry name" value="Jelly Rolls"/>
    <property type="match status" value="1"/>
</dbReference>
<dbReference type="PROSITE" id="PS50042">
    <property type="entry name" value="CNMP_BINDING_3"/>
    <property type="match status" value="1"/>
</dbReference>
<dbReference type="InterPro" id="IPR014710">
    <property type="entry name" value="RmlC-like_jellyroll"/>
</dbReference>
<dbReference type="GO" id="GO:0043709">
    <property type="term" value="P:cell adhesion involved in single-species biofilm formation"/>
    <property type="evidence" value="ECO:0007669"/>
    <property type="project" value="TreeGrafter"/>
</dbReference>
<dbReference type="Pfam" id="PF00027">
    <property type="entry name" value="cNMP_binding"/>
    <property type="match status" value="1"/>
</dbReference>
<proteinExistence type="predicted"/>
<dbReference type="CDD" id="cd01949">
    <property type="entry name" value="GGDEF"/>
    <property type="match status" value="1"/>
</dbReference>
<reference evidence="3" key="1">
    <citation type="submission" date="2018-06" db="EMBL/GenBank/DDBJ databases">
        <authorList>
            <person name="Zhirakovskaya E."/>
        </authorList>
    </citation>
    <scope>NUCLEOTIDE SEQUENCE</scope>
</reference>
<dbReference type="FunFam" id="3.30.70.270:FF:000001">
    <property type="entry name" value="Diguanylate cyclase domain protein"/>
    <property type="match status" value="1"/>
</dbReference>
<dbReference type="PROSITE" id="PS50887">
    <property type="entry name" value="GGDEF"/>
    <property type="match status" value="1"/>
</dbReference>
<dbReference type="GO" id="GO:1902201">
    <property type="term" value="P:negative regulation of bacterial-type flagellum-dependent cell motility"/>
    <property type="evidence" value="ECO:0007669"/>
    <property type="project" value="TreeGrafter"/>
</dbReference>
<dbReference type="EMBL" id="UOFE01000034">
    <property type="protein sequence ID" value="VAW53529.1"/>
    <property type="molecule type" value="Genomic_DNA"/>
</dbReference>
<dbReference type="SUPFAM" id="SSF51206">
    <property type="entry name" value="cAMP-binding domain-like"/>
    <property type="match status" value="1"/>
</dbReference>
<accession>A0A3B0WWF5</accession>
<dbReference type="InterPro" id="IPR018490">
    <property type="entry name" value="cNMP-bd_dom_sf"/>
</dbReference>
<protein>
    <submittedName>
        <fullName evidence="3">Diguanylate cyclase/phosphodiesterase (GGDEF &amp; EAL domains) with PAS/PAC sensor(S)</fullName>
    </submittedName>
</protein>
<name>A0A3B0WWF5_9ZZZZ</name>
<dbReference type="InterPro" id="IPR029787">
    <property type="entry name" value="Nucleotide_cyclase"/>
</dbReference>
<dbReference type="SUPFAM" id="SSF55073">
    <property type="entry name" value="Nucleotide cyclase"/>
    <property type="match status" value="1"/>
</dbReference>
<dbReference type="GO" id="GO:0005886">
    <property type="term" value="C:plasma membrane"/>
    <property type="evidence" value="ECO:0007669"/>
    <property type="project" value="TreeGrafter"/>
</dbReference>
<dbReference type="InterPro" id="IPR000160">
    <property type="entry name" value="GGDEF_dom"/>
</dbReference>
<gene>
    <name evidence="3" type="ORF">MNBD_GAMMA05-413</name>
</gene>
<dbReference type="Gene3D" id="3.30.70.270">
    <property type="match status" value="1"/>
</dbReference>
<organism evidence="3">
    <name type="scientific">hydrothermal vent metagenome</name>
    <dbReference type="NCBI Taxonomy" id="652676"/>
    <lineage>
        <taxon>unclassified sequences</taxon>
        <taxon>metagenomes</taxon>
        <taxon>ecological metagenomes</taxon>
    </lineage>
</organism>
<sequence>MKPSTQEHDKLLLSRLQLFRNVDMENPALLDLLDLCEYRTLAAGEVILSTQEENHYLFILMKGRLVIQLSAHEDIPLATVEPGECVGEMSIIDSRIPSAQVSASEETFVLVIEQDILWRMVSVSHEIARNLLYIMSERVRYSNLVIADSLEMQRKYQRYASTDALTGLHNRGWLDDAFDREIKRSERDQLPLALIMIDVDDFKNYNDAYGHLAGDKVLVSVAEAIRSPLRPNDLIARFGGEEFVVLLPETTVGNAKIIAERLRKRVSESDPGELDGTDLPKVTISLGIAGRQSGYMLDMMIAAADVAMYHAKRSGKNRIEIASEIPVDK</sequence>
<evidence type="ECO:0000313" key="3">
    <source>
        <dbReference type="EMBL" id="VAW53529.1"/>
    </source>
</evidence>
<dbReference type="PANTHER" id="PTHR45138:SF9">
    <property type="entry name" value="DIGUANYLATE CYCLASE DGCM-RELATED"/>
    <property type="match status" value="1"/>
</dbReference>
<evidence type="ECO:0000259" key="2">
    <source>
        <dbReference type="PROSITE" id="PS50887"/>
    </source>
</evidence>